<accession>A0A7Z7KA98</accession>
<organism evidence="1 2">
    <name type="scientific">Streptococcus agalactiae</name>
    <dbReference type="NCBI Taxonomy" id="1311"/>
    <lineage>
        <taxon>Bacteria</taxon>
        <taxon>Bacillati</taxon>
        <taxon>Bacillota</taxon>
        <taxon>Bacilli</taxon>
        <taxon>Lactobacillales</taxon>
        <taxon>Streptococcaceae</taxon>
        <taxon>Streptococcus</taxon>
    </lineage>
</organism>
<comment type="caution">
    <text evidence="1">The sequence shown here is derived from an EMBL/GenBank/DDBJ whole genome shotgun (WGS) entry which is preliminary data.</text>
</comment>
<dbReference type="Proteomes" id="UP000250200">
    <property type="component" value="Unassembled WGS sequence"/>
</dbReference>
<evidence type="ECO:0000313" key="1">
    <source>
        <dbReference type="EMBL" id="SQA18541.1"/>
    </source>
</evidence>
<reference evidence="1 2" key="1">
    <citation type="submission" date="2018-06" db="EMBL/GenBank/DDBJ databases">
        <authorList>
            <consortium name="Pathogen Informatics"/>
            <person name="Doyle S."/>
        </authorList>
    </citation>
    <scope>NUCLEOTIDE SEQUENCE [LARGE SCALE GENOMIC DNA]</scope>
    <source>
        <strain evidence="1 2">NCTC8181</strain>
    </source>
</reference>
<protein>
    <submittedName>
        <fullName evidence="1">Uncharacterized conserved protein</fullName>
    </submittedName>
</protein>
<proteinExistence type="predicted"/>
<name>A0A7Z7KA98_STRAG</name>
<evidence type="ECO:0000313" key="2">
    <source>
        <dbReference type="Proteomes" id="UP000250200"/>
    </source>
</evidence>
<gene>
    <name evidence="1" type="ORF">NCTC8181_01590</name>
</gene>
<dbReference type="EMBL" id="UAVB01000001">
    <property type="protein sequence ID" value="SQA18541.1"/>
    <property type="molecule type" value="Genomic_DNA"/>
</dbReference>
<sequence>MLLYLVHKINNPKERGNSYEKTYYRKKVNNVSTANYLKLGLVSAMFAGGAFVALGSTQGVSASTFTAPQATPPKAERQLTDAELYESAQKQVLPKYIQGSLSGILNQHSTLYKQQNAAVTPQVSSPKAERQLTDSEIYERAQKQVLPKYIQGSLSGILNQHSTLYKQQNAAVTPQVSSSKAERQLTDSEIYERAQKQVLPKYIQGSLSGILNQHSTLYKQQNAAVTPQVSSPKSERQLTDSELYERAQKQVLPKYIQGSLSGILNQHSTLYKQQNAAVTPQVSTPKSERQLTDSELYERAQKQVLPKYIQGSLSGILNQHSTLYKQQNAAVTPQVSSPKSERQLTDSEIYERAQKQVLPNYIQGSLSGILNQHSTLNA</sequence>
<dbReference type="AlphaFoldDB" id="A0A7Z7KA98"/>